<feature type="transmembrane region" description="Helical" evidence="6">
    <location>
        <begin position="368"/>
        <end position="393"/>
    </location>
</feature>
<feature type="transmembrane region" description="Helical" evidence="6">
    <location>
        <begin position="214"/>
        <end position="235"/>
    </location>
</feature>
<name>A0A0S4IY83_BODSA</name>
<dbReference type="PANTHER" id="PTHR11972">
    <property type="entry name" value="NADPH OXIDASE"/>
    <property type="match status" value="1"/>
</dbReference>
<dbReference type="GO" id="GO:0016491">
    <property type="term" value="F:oxidoreductase activity"/>
    <property type="evidence" value="ECO:0007669"/>
    <property type="project" value="UniProtKB-KW"/>
</dbReference>
<keyword evidence="5 6" id="KW-0472">Membrane</keyword>
<dbReference type="EMBL" id="CYKH01000624">
    <property type="protein sequence ID" value="CUG07027.1"/>
    <property type="molecule type" value="Genomic_DNA"/>
</dbReference>
<dbReference type="AlphaFoldDB" id="A0A0S4IY83"/>
<protein>
    <submittedName>
        <fullName evidence="8">Ferric reductase-like, putative</fullName>
    </submittedName>
</protein>
<feature type="transmembrane region" description="Helical" evidence="6">
    <location>
        <begin position="242"/>
        <end position="260"/>
    </location>
</feature>
<evidence type="ECO:0000259" key="7">
    <source>
        <dbReference type="Pfam" id="PF01794"/>
    </source>
</evidence>
<evidence type="ECO:0000256" key="4">
    <source>
        <dbReference type="ARBA" id="ARBA00023002"/>
    </source>
</evidence>
<keyword evidence="4" id="KW-0560">Oxidoreductase</keyword>
<dbReference type="VEuPathDB" id="TriTrypDB:BSAL_73590"/>
<feature type="domain" description="Ferric oxidoreductase" evidence="7">
    <location>
        <begin position="210"/>
        <end position="321"/>
    </location>
</feature>
<reference evidence="9" key="1">
    <citation type="submission" date="2015-09" db="EMBL/GenBank/DDBJ databases">
        <authorList>
            <consortium name="Pathogen Informatics"/>
        </authorList>
    </citation>
    <scope>NUCLEOTIDE SEQUENCE [LARGE SCALE GENOMIC DNA]</scope>
    <source>
        <strain evidence="9">Lake Konstanz</strain>
    </source>
</reference>
<evidence type="ECO:0000256" key="1">
    <source>
        <dbReference type="ARBA" id="ARBA00004141"/>
    </source>
</evidence>
<gene>
    <name evidence="8" type="ORF">BSAL_73590</name>
</gene>
<organism evidence="8 9">
    <name type="scientific">Bodo saltans</name>
    <name type="common">Flagellated protozoan</name>
    <dbReference type="NCBI Taxonomy" id="75058"/>
    <lineage>
        <taxon>Eukaryota</taxon>
        <taxon>Discoba</taxon>
        <taxon>Euglenozoa</taxon>
        <taxon>Kinetoplastea</taxon>
        <taxon>Metakinetoplastina</taxon>
        <taxon>Eubodonida</taxon>
        <taxon>Bodonidae</taxon>
        <taxon>Bodo</taxon>
    </lineage>
</organism>
<dbReference type="PANTHER" id="PTHR11972:SF69">
    <property type="entry name" value="FERRIC REDUCTION OXIDASE 6-RELATED"/>
    <property type="match status" value="1"/>
</dbReference>
<feature type="transmembrane region" description="Helical" evidence="6">
    <location>
        <begin position="172"/>
        <end position="194"/>
    </location>
</feature>
<dbReference type="GO" id="GO:0005886">
    <property type="term" value="C:plasma membrane"/>
    <property type="evidence" value="ECO:0007669"/>
    <property type="project" value="TreeGrafter"/>
</dbReference>
<evidence type="ECO:0000313" key="8">
    <source>
        <dbReference type="EMBL" id="CUG07027.1"/>
    </source>
</evidence>
<sequence>MTIAHTNAGMASVGTFGVVSSDMEGSMISCYYGTELDGRSATCFDVDGSNYDIARSSVNYTVLLSAVSNATHATMSFVAPASRFQHLSNSCLISYCWTPYDADAHLPHEHSSGADHGTVSVNFVSGIVMEEVNPYANRFTGYTIVLGIMLIALMIAVLCVRVGGFQPGPTRLATLRVAVPMLLLAMIFTVFEYAVKDFSLKIKPRFRALGEASAFILSLIMIPTTKHVGLGVILGSSYERMLFLHPFLGATLMFTMTVHMGGMFKTFETPTDLFQNTQNVYGFVAWIFMLCVALPAMTIRRQGYHVFRATHCLFVLVLLFAILHHTELVIMMIPAVLLWIVDIALRIRSAASANARIERMCYDTKTRVLTLELSVKGFASIPCAAGSYIFLLVPSISPIMHPFSVALLSAAGTTNNATNWKDGTPGKMNNDACATIL</sequence>
<proteinExistence type="predicted"/>
<evidence type="ECO:0000313" key="9">
    <source>
        <dbReference type="Proteomes" id="UP000051952"/>
    </source>
</evidence>
<feature type="transmembrane region" description="Helical" evidence="6">
    <location>
        <begin position="139"/>
        <end position="160"/>
    </location>
</feature>
<keyword evidence="3 6" id="KW-1133">Transmembrane helix</keyword>
<comment type="subcellular location">
    <subcellularLocation>
        <location evidence="1">Membrane</location>
        <topology evidence="1">Multi-pass membrane protein</topology>
    </subcellularLocation>
</comment>
<dbReference type="Pfam" id="PF01794">
    <property type="entry name" value="Ferric_reduct"/>
    <property type="match status" value="1"/>
</dbReference>
<evidence type="ECO:0000256" key="5">
    <source>
        <dbReference type="ARBA" id="ARBA00023136"/>
    </source>
</evidence>
<dbReference type="InterPro" id="IPR050369">
    <property type="entry name" value="RBOH/FRE"/>
</dbReference>
<dbReference type="Proteomes" id="UP000051952">
    <property type="component" value="Unassembled WGS sequence"/>
</dbReference>
<dbReference type="OrthoDB" id="5532842at2759"/>
<evidence type="ECO:0000256" key="3">
    <source>
        <dbReference type="ARBA" id="ARBA00022989"/>
    </source>
</evidence>
<feature type="transmembrane region" description="Helical" evidence="6">
    <location>
        <begin position="280"/>
        <end position="299"/>
    </location>
</feature>
<keyword evidence="2 6" id="KW-0812">Transmembrane</keyword>
<evidence type="ECO:0000256" key="2">
    <source>
        <dbReference type="ARBA" id="ARBA00022692"/>
    </source>
</evidence>
<feature type="transmembrane region" description="Helical" evidence="6">
    <location>
        <begin position="306"/>
        <end position="323"/>
    </location>
</feature>
<evidence type="ECO:0000256" key="6">
    <source>
        <dbReference type="SAM" id="Phobius"/>
    </source>
</evidence>
<feature type="transmembrane region" description="Helical" evidence="6">
    <location>
        <begin position="329"/>
        <end position="347"/>
    </location>
</feature>
<accession>A0A0S4IY83</accession>
<keyword evidence="9" id="KW-1185">Reference proteome</keyword>
<dbReference type="InterPro" id="IPR013130">
    <property type="entry name" value="Fe3_Rdtase_TM_dom"/>
</dbReference>